<dbReference type="AlphaFoldDB" id="A0A9Q3F6R1"/>
<protein>
    <submittedName>
        <fullName evidence="1">Uncharacterized protein</fullName>
    </submittedName>
</protein>
<evidence type="ECO:0000313" key="1">
    <source>
        <dbReference type="EMBL" id="MBW0531426.1"/>
    </source>
</evidence>
<dbReference type="Proteomes" id="UP000765509">
    <property type="component" value="Unassembled WGS sequence"/>
</dbReference>
<organism evidence="1 2">
    <name type="scientific">Austropuccinia psidii MF-1</name>
    <dbReference type="NCBI Taxonomy" id="1389203"/>
    <lineage>
        <taxon>Eukaryota</taxon>
        <taxon>Fungi</taxon>
        <taxon>Dikarya</taxon>
        <taxon>Basidiomycota</taxon>
        <taxon>Pucciniomycotina</taxon>
        <taxon>Pucciniomycetes</taxon>
        <taxon>Pucciniales</taxon>
        <taxon>Sphaerophragmiaceae</taxon>
        <taxon>Austropuccinia</taxon>
    </lineage>
</organism>
<sequence length="140" mass="15688">MPLLTIEWFKKAKNISLTFKAEAHAIGCMAHIIHLAACDGLNALVHRVSSDIEVNEQSSELIVPMDISNLIDPPDGQHMRYDSIISHSAQLASYMKQIPQRQEMFIGTVNPLYYGSQPTNATTLLTPVSTRWNSTYDMLK</sequence>
<dbReference type="EMBL" id="AVOT02036823">
    <property type="protein sequence ID" value="MBW0531426.1"/>
    <property type="molecule type" value="Genomic_DNA"/>
</dbReference>
<name>A0A9Q3F6R1_9BASI</name>
<keyword evidence="2" id="KW-1185">Reference proteome</keyword>
<reference evidence="1" key="1">
    <citation type="submission" date="2021-03" db="EMBL/GenBank/DDBJ databases">
        <title>Draft genome sequence of rust myrtle Austropuccinia psidii MF-1, a brazilian biotype.</title>
        <authorList>
            <person name="Quecine M.C."/>
            <person name="Pachon D.M.R."/>
            <person name="Bonatelli M.L."/>
            <person name="Correr F.H."/>
            <person name="Franceschini L.M."/>
            <person name="Leite T.F."/>
            <person name="Margarido G.R.A."/>
            <person name="Almeida C.A."/>
            <person name="Ferrarezi J.A."/>
            <person name="Labate C.A."/>
        </authorList>
    </citation>
    <scope>NUCLEOTIDE SEQUENCE</scope>
    <source>
        <strain evidence="1">MF-1</strain>
    </source>
</reference>
<accession>A0A9Q3F6R1</accession>
<proteinExistence type="predicted"/>
<evidence type="ECO:0000313" key="2">
    <source>
        <dbReference type="Proteomes" id="UP000765509"/>
    </source>
</evidence>
<comment type="caution">
    <text evidence="1">The sequence shown here is derived from an EMBL/GenBank/DDBJ whole genome shotgun (WGS) entry which is preliminary data.</text>
</comment>
<gene>
    <name evidence="1" type="ORF">O181_071141</name>
</gene>
<dbReference type="OrthoDB" id="2790258at2759"/>